<dbReference type="Proteomes" id="UP000053477">
    <property type="component" value="Unassembled WGS sequence"/>
</dbReference>
<evidence type="ECO:0000313" key="3">
    <source>
        <dbReference type="Proteomes" id="UP000053477"/>
    </source>
</evidence>
<dbReference type="CDD" id="cd18186">
    <property type="entry name" value="BTB_POZ_ZBTB_KLHL-like"/>
    <property type="match status" value="1"/>
</dbReference>
<dbReference type="PROSITE" id="PS50097">
    <property type="entry name" value="BTB"/>
    <property type="match status" value="1"/>
</dbReference>
<dbReference type="InParanoid" id="A0A0H2RUE1"/>
<proteinExistence type="predicted"/>
<evidence type="ECO:0000259" key="1">
    <source>
        <dbReference type="PROSITE" id="PS50097"/>
    </source>
</evidence>
<reference evidence="2 3" key="1">
    <citation type="submission" date="2015-04" db="EMBL/GenBank/DDBJ databases">
        <title>Complete genome sequence of Schizopora paradoxa KUC8140, a cosmopolitan wood degrader in East Asia.</title>
        <authorList>
            <consortium name="DOE Joint Genome Institute"/>
            <person name="Min B."/>
            <person name="Park H."/>
            <person name="Jang Y."/>
            <person name="Kim J.-J."/>
            <person name="Kim K.H."/>
            <person name="Pangilinan J."/>
            <person name="Lipzen A."/>
            <person name="Riley R."/>
            <person name="Grigoriev I.V."/>
            <person name="Spatafora J.W."/>
            <person name="Choi I.-G."/>
        </authorList>
    </citation>
    <scope>NUCLEOTIDE SEQUENCE [LARGE SCALE GENOMIC DNA]</scope>
    <source>
        <strain evidence="2 3">KUC8140</strain>
    </source>
</reference>
<feature type="domain" description="BTB" evidence="1">
    <location>
        <begin position="26"/>
        <end position="98"/>
    </location>
</feature>
<dbReference type="SUPFAM" id="SSF54695">
    <property type="entry name" value="POZ domain"/>
    <property type="match status" value="1"/>
</dbReference>
<protein>
    <recommendedName>
        <fullName evidence="1">BTB domain-containing protein</fullName>
    </recommendedName>
</protein>
<organism evidence="2 3">
    <name type="scientific">Schizopora paradoxa</name>
    <dbReference type="NCBI Taxonomy" id="27342"/>
    <lineage>
        <taxon>Eukaryota</taxon>
        <taxon>Fungi</taxon>
        <taxon>Dikarya</taxon>
        <taxon>Basidiomycota</taxon>
        <taxon>Agaricomycotina</taxon>
        <taxon>Agaricomycetes</taxon>
        <taxon>Hymenochaetales</taxon>
        <taxon>Schizoporaceae</taxon>
        <taxon>Schizopora</taxon>
    </lineage>
</organism>
<dbReference type="InterPro" id="IPR011333">
    <property type="entry name" value="SKP1/BTB/POZ_sf"/>
</dbReference>
<dbReference type="Gene3D" id="3.30.710.10">
    <property type="entry name" value="Potassium Channel Kv1.1, Chain A"/>
    <property type="match status" value="1"/>
</dbReference>
<dbReference type="EMBL" id="KQ086093">
    <property type="protein sequence ID" value="KLO08411.1"/>
    <property type="molecule type" value="Genomic_DNA"/>
</dbReference>
<dbReference type="OrthoDB" id="3893071at2759"/>
<name>A0A0H2RUE1_9AGAM</name>
<evidence type="ECO:0000313" key="2">
    <source>
        <dbReference type="EMBL" id="KLO08411.1"/>
    </source>
</evidence>
<dbReference type="InterPro" id="IPR000210">
    <property type="entry name" value="BTB/POZ_dom"/>
</dbReference>
<dbReference type="Pfam" id="PF00651">
    <property type="entry name" value="BTB"/>
    <property type="match status" value="1"/>
</dbReference>
<dbReference type="AlphaFoldDB" id="A0A0H2RUE1"/>
<keyword evidence="3" id="KW-1185">Reference proteome</keyword>
<sequence>MDSNGELVNSAPSAPIRHENLWFPGGDVVLKTDTHLFKVHKDVLSLQSSVFKDMFAFEGEQAVEDGAGMVHELYEGLPAVDLVGDVGKDIAHLLQAAYYRDYYDRYDDGTPLETIVALLSLSTKYDFKLIRKDIVKQISRNYPNSLTSFDRIDQQSCVPDFYLFGVHRGDCDFRLLEVCHTADADILLPILYYACAEYDSKWIFKLGDRLNKDCLHTLIKGKFELEHAVSKLLVSLPEELRSISCASCKPGPYISHLQNIGIESFLSRYEGSSMLFELSTNCCKRCSKELESQIDAKRKEIWQKIPEFFGFPGWEELRERSEES</sequence>
<dbReference type="SMART" id="SM00225">
    <property type="entry name" value="BTB"/>
    <property type="match status" value="1"/>
</dbReference>
<gene>
    <name evidence="2" type="ORF">SCHPADRAFT_880591</name>
</gene>
<accession>A0A0H2RUE1</accession>